<keyword evidence="2" id="KW-0436">Ligase</keyword>
<dbReference type="FunFam" id="3.30.590.10:FF:000005">
    <property type="entry name" value="Probable glutamine synthetase"/>
    <property type="match status" value="1"/>
</dbReference>
<comment type="similarity">
    <text evidence="1 5 6">Belongs to the glutamine synthetase family.</text>
</comment>
<dbReference type="GO" id="GO:0005524">
    <property type="term" value="F:ATP binding"/>
    <property type="evidence" value="ECO:0007669"/>
    <property type="project" value="UniProtKB-KW"/>
</dbReference>
<dbReference type="Gene3D" id="3.30.590.10">
    <property type="entry name" value="Glutamine synthetase/guanido kinase, catalytic domain"/>
    <property type="match status" value="1"/>
</dbReference>
<evidence type="ECO:0000256" key="4">
    <source>
        <dbReference type="ARBA" id="ARBA00022840"/>
    </source>
</evidence>
<dbReference type="GO" id="GO:0006598">
    <property type="term" value="P:polyamine catabolic process"/>
    <property type="evidence" value="ECO:0007669"/>
    <property type="project" value="TreeGrafter"/>
</dbReference>
<dbReference type="KEGG" id="ccah:DWG20_12840"/>
<evidence type="ECO:0000313" key="9">
    <source>
        <dbReference type="Proteomes" id="UP000254537"/>
    </source>
</evidence>
<dbReference type="GO" id="GO:0006542">
    <property type="term" value="P:glutamine biosynthetic process"/>
    <property type="evidence" value="ECO:0007669"/>
    <property type="project" value="InterPro"/>
</dbReference>
<feature type="domain" description="GS catalytic" evidence="7">
    <location>
        <begin position="115"/>
        <end position="451"/>
    </location>
</feature>
<dbReference type="OrthoDB" id="9807095at2"/>
<gene>
    <name evidence="8" type="ORF">DWG20_12840</name>
</gene>
<dbReference type="SUPFAM" id="SSF55931">
    <property type="entry name" value="Glutamine synthetase/guanido kinase"/>
    <property type="match status" value="1"/>
</dbReference>
<evidence type="ECO:0000256" key="1">
    <source>
        <dbReference type="ARBA" id="ARBA00009897"/>
    </source>
</evidence>
<dbReference type="PANTHER" id="PTHR43785:SF3">
    <property type="entry name" value="GS CATALYTIC DOMAIN-CONTAINING PROTEIN"/>
    <property type="match status" value="1"/>
</dbReference>
<evidence type="ECO:0000313" key="8">
    <source>
        <dbReference type="EMBL" id="AXK40246.1"/>
    </source>
</evidence>
<dbReference type="Gene3D" id="3.10.20.70">
    <property type="entry name" value="Glutamine synthetase, N-terminal domain"/>
    <property type="match status" value="1"/>
</dbReference>
<dbReference type="PANTHER" id="PTHR43785">
    <property type="entry name" value="GAMMA-GLUTAMYLPUTRESCINE SYNTHETASE"/>
    <property type="match status" value="1"/>
</dbReference>
<reference evidence="8 9" key="1">
    <citation type="submission" date="2018-07" db="EMBL/GenBank/DDBJ databases">
        <title>Crenobacter cavernae sp. nov., isolated from a karst cave.</title>
        <authorList>
            <person name="Zhu H."/>
        </authorList>
    </citation>
    <scope>NUCLEOTIDE SEQUENCE [LARGE SCALE GENOMIC DNA]</scope>
    <source>
        <strain evidence="8 9">K1W11S-77</strain>
    </source>
</reference>
<dbReference type="Proteomes" id="UP000254537">
    <property type="component" value="Chromosome"/>
</dbReference>
<dbReference type="SUPFAM" id="SSF54368">
    <property type="entry name" value="Glutamine synthetase, N-terminal domain"/>
    <property type="match status" value="1"/>
</dbReference>
<dbReference type="PROSITE" id="PS51987">
    <property type="entry name" value="GS_CATALYTIC"/>
    <property type="match status" value="1"/>
</dbReference>
<dbReference type="GO" id="GO:0004356">
    <property type="term" value="F:glutamine synthetase activity"/>
    <property type="evidence" value="ECO:0007669"/>
    <property type="project" value="InterPro"/>
</dbReference>
<dbReference type="InterPro" id="IPR008146">
    <property type="entry name" value="Gln_synth_cat_dom"/>
</dbReference>
<keyword evidence="3" id="KW-0547">Nucleotide-binding</keyword>
<sequence>MKQSSVPGHVAAFLEKHRVREVECLLPDLNGYPRGKVLPAAAFAAGQELRVARAVAIHTVVGDFPDYRFYGERDPDMILAPDYESLRLVPWSDGRRALAIHDCRDLDGKLTPIASRSVLKAVLARYAERGWQPIVAPELEFYLLAPNPDPTQPLTPPVARCGRREIGHSAFSFSALNEFSAFFDDLHHALDALDIRGDTFVHELGPSQFEINLKHDDALELADQTFLFKYALREVGLKHGLYVVCMAKPIAGSPGSSMHIHQSLVEPRSGRNLFSQADGEASPLFAHYIAGLQACLPSLMPLMAPYVNSYRRFTKNMAAPVNLSWGLDNRSVGLRVPLSGPDARRVENRLPGCDANPYLALAASLAAGLYGIEQELEPTPPSEGNVFYGQQSVALPRSLDAALERMANSEIPRRLFGDEFVAAFVAAKEVELESFLAEVTPWERRYLATQA</sequence>
<dbReference type="AlphaFoldDB" id="A0A345Y8J4"/>
<dbReference type="RefSeq" id="WP_115434174.1">
    <property type="nucleotide sequence ID" value="NZ_CP031337.1"/>
</dbReference>
<dbReference type="SMART" id="SM01230">
    <property type="entry name" value="Gln-synt_C"/>
    <property type="match status" value="1"/>
</dbReference>
<dbReference type="EMBL" id="CP031337">
    <property type="protein sequence ID" value="AXK40246.1"/>
    <property type="molecule type" value="Genomic_DNA"/>
</dbReference>
<organism evidence="8 9">
    <name type="scientific">Crenobacter cavernae</name>
    <dbReference type="NCBI Taxonomy" id="2290923"/>
    <lineage>
        <taxon>Bacteria</taxon>
        <taxon>Pseudomonadati</taxon>
        <taxon>Pseudomonadota</taxon>
        <taxon>Betaproteobacteria</taxon>
        <taxon>Neisseriales</taxon>
        <taxon>Neisseriaceae</taxon>
        <taxon>Crenobacter</taxon>
    </lineage>
</organism>
<dbReference type="InterPro" id="IPR014746">
    <property type="entry name" value="Gln_synth/guanido_kin_cat_dom"/>
</dbReference>
<evidence type="ECO:0000256" key="2">
    <source>
        <dbReference type="ARBA" id="ARBA00022598"/>
    </source>
</evidence>
<keyword evidence="4" id="KW-0067">ATP-binding</keyword>
<evidence type="ECO:0000256" key="5">
    <source>
        <dbReference type="PROSITE-ProRule" id="PRU01331"/>
    </source>
</evidence>
<protein>
    <submittedName>
        <fullName evidence="8">Glutamine synthetase</fullName>
    </submittedName>
</protein>
<dbReference type="InterPro" id="IPR036651">
    <property type="entry name" value="Gln_synt_N_sf"/>
</dbReference>
<proteinExistence type="inferred from homology"/>
<evidence type="ECO:0000256" key="6">
    <source>
        <dbReference type="RuleBase" id="RU000384"/>
    </source>
</evidence>
<evidence type="ECO:0000256" key="3">
    <source>
        <dbReference type="ARBA" id="ARBA00022741"/>
    </source>
</evidence>
<dbReference type="Pfam" id="PF00120">
    <property type="entry name" value="Gln-synt_C"/>
    <property type="match status" value="1"/>
</dbReference>
<name>A0A345Y8J4_9NEIS</name>
<evidence type="ECO:0000259" key="7">
    <source>
        <dbReference type="PROSITE" id="PS51987"/>
    </source>
</evidence>
<accession>A0A345Y8J4</accession>